<evidence type="ECO:0000256" key="4">
    <source>
        <dbReference type="ARBA" id="ARBA00022825"/>
    </source>
</evidence>
<keyword evidence="8" id="KW-1185">Reference proteome</keyword>
<dbReference type="STRING" id="870242.cpu_16940"/>
<dbReference type="GO" id="GO:0006508">
    <property type="term" value="P:proteolysis"/>
    <property type="evidence" value="ECO:0007669"/>
    <property type="project" value="UniProtKB-KW"/>
</dbReference>
<evidence type="ECO:0000313" key="7">
    <source>
        <dbReference type="EMBL" id="GAV23184.1"/>
    </source>
</evidence>
<gene>
    <name evidence="7" type="ORF">cpu_16940</name>
</gene>
<keyword evidence="2" id="KW-0645">Protease</keyword>
<dbReference type="InterPro" id="IPR029045">
    <property type="entry name" value="ClpP/crotonase-like_dom_sf"/>
</dbReference>
<dbReference type="InterPro" id="IPR047272">
    <property type="entry name" value="S49_SppA_C"/>
</dbReference>
<keyword evidence="5" id="KW-0472">Membrane</keyword>
<dbReference type="PANTHER" id="PTHR42987:SF7">
    <property type="entry name" value="SIGNAL PEPTIDE PEPTIDASE SPPA-RELATED"/>
    <property type="match status" value="1"/>
</dbReference>
<dbReference type="SUPFAM" id="SSF52096">
    <property type="entry name" value="ClpP/crotonase"/>
    <property type="match status" value="1"/>
</dbReference>
<dbReference type="PRINTS" id="PR00127">
    <property type="entry name" value="CLPPROTEASEP"/>
</dbReference>
<dbReference type="CDD" id="cd07023">
    <property type="entry name" value="S49_Sppa_N_C"/>
    <property type="match status" value="1"/>
</dbReference>
<keyword evidence="5" id="KW-0812">Transmembrane</keyword>
<proteinExistence type="inferred from homology"/>
<evidence type="ECO:0000313" key="8">
    <source>
        <dbReference type="Proteomes" id="UP000187485"/>
    </source>
</evidence>
<keyword evidence="3" id="KW-0378">Hydrolase</keyword>
<dbReference type="InterPro" id="IPR004635">
    <property type="entry name" value="Pept_S49_SppA"/>
</dbReference>
<evidence type="ECO:0000256" key="5">
    <source>
        <dbReference type="SAM" id="Phobius"/>
    </source>
</evidence>
<dbReference type="Pfam" id="PF01343">
    <property type="entry name" value="Peptidase_S49"/>
    <property type="match status" value="1"/>
</dbReference>
<dbReference type="AlphaFoldDB" id="A0A1L8CWD7"/>
<feature type="transmembrane region" description="Helical" evidence="5">
    <location>
        <begin position="12"/>
        <end position="29"/>
    </location>
</feature>
<dbReference type="PANTHER" id="PTHR42987">
    <property type="entry name" value="PEPTIDASE S49"/>
    <property type="match status" value="1"/>
</dbReference>
<evidence type="ECO:0000256" key="3">
    <source>
        <dbReference type="ARBA" id="ARBA00022801"/>
    </source>
</evidence>
<dbReference type="InterPro" id="IPR001907">
    <property type="entry name" value="ClpP"/>
</dbReference>
<reference evidence="8" key="1">
    <citation type="submission" date="2016-12" db="EMBL/GenBank/DDBJ databases">
        <title>Draft Genome Sequences od Carboxydothermus pertinax and islandicus, Hydrogenogenic Carboxydotrophic Bacteria.</title>
        <authorList>
            <person name="Fukuyama Y."/>
            <person name="Ohmae K."/>
            <person name="Yoneda Y."/>
            <person name="Yoshida T."/>
            <person name="Sako Y."/>
        </authorList>
    </citation>
    <scope>NUCLEOTIDE SEQUENCE [LARGE SCALE GENOMIC DNA]</scope>
    <source>
        <strain evidence="8">Ug1</strain>
    </source>
</reference>
<dbReference type="Gene3D" id="3.90.226.10">
    <property type="entry name" value="2-enoyl-CoA Hydratase, Chain A, domain 1"/>
    <property type="match status" value="2"/>
</dbReference>
<comment type="similarity">
    <text evidence="1">Belongs to the peptidase S49 family.</text>
</comment>
<name>A0A1L8CWD7_9THEO</name>
<sequence>MEVKGMGRRGWAWTIIGVLVVLAIIGIVFRHEQWNEGFATEDFRRWNEEVIEGKGEAKIVQLFVEGVIAQKAGWNNSFSAEDFLSQLNQAMRDKQVKAVVIRVDSPGGDVVTSDEIYRKIEEVKQSGKPVVVSMGTTAASGGYYISAGADRIFANPSTLTGSLGVIFKIPNYAGAAEWIGYKEYVIKSGKFKDIGNPLRGLTDEEKKIFEELVDESYQRFVDIIVRGRHLPREQVLKIADGRIYSGLQAKALGLIDEFGSLEDATEYAMRKTGLKEAKIVRYTPKFALATFFNGLLQQKVAPGQIMQELIPELTQPRLMYLFRP</sequence>
<dbReference type="Proteomes" id="UP000187485">
    <property type="component" value="Unassembled WGS sequence"/>
</dbReference>
<protein>
    <submittedName>
        <fullName evidence="7">S49 family peptidase</fullName>
    </submittedName>
</protein>
<keyword evidence="4" id="KW-0720">Serine protease</keyword>
<evidence type="ECO:0000256" key="2">
    <source>
        <dbReference type="ARBA" id="ARBA00022670"/>
    </source>
</evidence>
<feature type="domain" description="Peptidase S49" evidence="6">
    <location>
        <begin position="124"/>
        <end position="274"/>
    </location>
</feature>
<dbReference type="GO" id="GO:0004176">
    <property type="term" value="F:ATP-dependent peptidase activity"/>
    <property type="evidence" value="ECO:0007669"/>
    <property type="project" value="InterPro"/>
</dbReference>
<dbReference type="NCBIfam" id="TIGR00706">
    <property type="entry name" value="SppA_dom"/>
    <property type="match status" value="1"/>
</dbReference>
<accession>A0A1L8CWD7</accession>
<comment type="caution">
    <text evidence="7">The sequence shown here is derived from an EMBL/GenBank/DDBJ whole genome shotgun (WGS) entry which is preliminary data.</text>
</comment>
<evidence type="ECO:0000259" key="6">
    <source>
        <dbReference type="Pfam" id="PF01343"/>
    </source>
</evidence>
<keyword evidence="5" id="KW-1133">Transmembrane helix</keyword>
<evidence type="ECO:0000256" key="1">
    <source>
        <dbReference type="ARBA" id="ARBA00008683"/>
    </source>
</evidence>
<organism evidence="7 8">
    <name type="scientific">Carboxydothermus pertinax</name>
    <dbReference type="NCBI Taxonomy" id="870242"/>
    <lineage>
        <taxon>Bacteria</taxon>
        <taxon>Bacillati</taxon>
        <taxon>Bacillota</taxon>
        <taxon>Clostridia</taxon>
        <taxon>Thermoanaerobacterales</taxon>
        <taxon>Thermoanaerobacteraceae</taxon>
        <taxon>Carboxydothermus</taxon>
    </lineage>
</organism>
<dbReference type="InterPro" id="IPR002142">
    <property type="entry name" value="Peptidase_S49"/>
</dbReference>
<dbReference type="GO" id="GO:0004252">
    <property type="term" value="F:serine-type endopeptidase activity"/>
    <property type="evidence" value="ECO:0007669"/>
    <property type="project" value="InterPro"/>
</dbReference>
<dbReference type="EMBL" id="BDJK01000033">
    <property type="protein sequence ID" value="GAV23184.1"/>
    <property type="molecule type" value="Genomic_DNA"/>
</dbReference>